<comment type="caution">
    <text evidence="1">The sequence shown here is derived from an EMBL/GenBank/DDBJ whole genome shotgun (WGS) entry which is preliminary data.</text>
</comment>
<dbReference type="AlphaFoldDB" id="A0AAW2GUZ6"/>
<sequence>MCKCSQEIREEEQAWEKHRVTAEQRWIQHNFERCLELRCCSHSVSANFSFKLKYEIYAKNFVNDTTSGRAFHIIN</sequence>
<protein>
    <submittedName>
        <fullName evidence="1">Uncharacterized protein</fullName>
    </submittedName>
</protein>
<evidence type="ECO:0000313" key="1">
    <source>
        <dbReference type="EMBL" id="KAL0131093.1"/>
    </source>
</evidence>
<gene>
    <name evidence="1" type="ORF">PUN28_002585</name>
</gene>
<accession>A0AAW2GUZ6</accession>
<evidence type="ECO:0000313" key="2">
    <source>
        <dbReference type="Proteomes" id="UP001430953"/>
    </source>
</evidence>
<proteinExistence type="predicted"/>
<name>A0AAW2GUZ6_9HYME</name>
<dbReference type="Proteomes" id="UP001430953">
    <property type="component" value="Unassembled WGS sequence"/>
</dbReference>
<reference evidence="1 2" key="1">
    <citation type="submission" date="2023-03" db="EMBL/GenBank/DDBJ databases">
        <title>High recombination rates correlate with genetic variation in Cardiocondyla obscurior ants.</title>
        <authorList>
            <person name="Errbii M."/>
        </authorList>
    </citation>
    <scope>NUCLEOTIDE SEQUENCE [LARGE SCALE GENOMIC DNA]</scope>
    <source>
        <strain evidence="1">Alpha-2009</strain>
        <tissue evidence="1">Whole body</tissue>
    </source>
</reference>
<dbReference type="EMBL" id="JADYXP020000002">
    <property type="protein sequence ID" value="KAL0131093.1"/>
    <property type="molecule type" value="Genomic_DNA"/>
</dbReference>
<organism evidence="1 2">
    <name type="scientific">Cardiocondyla obscurior</name>
    <dbReference type="NCBI Taxonomy" id="286306"/>
    <lineage>
        <taxon>Eukaryota</taxon>
        <taxon>Metazoa</taxon>
        <taxon>Ecdysozoa</taxon>
        <taxon>Arthropoda</taxon>
        <taxon>Hexapoda</taxon>
        <taxon>Insecta</taxon>
        <taxon>Pterygota</taxon>
        <taxon>Neoptera</taxon>
        <taxon>Endopterygota</taxon>
        <taxon>Hymenoptera</taxon>
        <taxon>Apocrita</taxon>
        <taxon>Aculeata</taxon>
        <taxon>Formicoidea</taxon>
        <taxon>Formicidae</taxon>
        <taxon>Myrmicinae</taxon>
        <taxon>Cardiocondyla</taxon>
    </lineage>
</organism>
<keyword evidence="2" id="KW-1185">Reference proteome</keyword>